<reference evidence="1" key="1">
    <citation type="submission" date="2023-04" db="EMBL/GenBank/DDBJ databases">
        <title>Ambrosiozyma monospora NBRC 10751.</title>
        <authorList>
            <person name="Ichikawa N."/>
            <person name="Sato H."/>
            <person name="Tonouchi N."/>
        </authorList>
    </citation>
    <scope>NUCLEOTIDE SEQUENCE</scope>
    <source>
        <strain evidence="1">NBRC 10751</strain>
    </source>
</reference>
<protein>
    <submittedName>
        <fullName evidence="1">Unnamed protein product</fullName>
    </submittedName>
</protein>
<accession>A0ACB5T5J4</accession>
<proteinExistence type="predicted"/>
<keyword evidence="2" id="KW-1185">Reference proteome</keyword>
<organism evidence="1 2">
    <name type="scientific">Ambrosiozyma monospora</name>
    <name type="common">Yeast</name>
    <name type="synonym">Endomycopsis monosporus</name>
    <dbReference type="NCBI Taxonomy" id="43982"/>
    <lineage>
        <taxon>Eukaryota</taxon>
        <taxon>Fungi</taxon>
        <taxon>Dikarya</taxon>
        <taxon>Ascomycota</taxon>
        <taxon>Saccharomycotina</taxon>
        <taxon>Pichiomycetes</taxon>
        <taxon>Pichiales</taxon>
        <taxon>Pichiaceae</taxon>
        <taxon>Ambrosiozyma</taxon>
    </lineage>
</organism>
<gene>
    <name evidence="1" type="ORF">Amon02_000512400</name>
</gene>
<evidence type="ECO:0000313" key="2">
    <source>
        <dbReference type="Proteomes" id="UP001165064"/>
    </source>
</evidence>
<evidence type="ECO:0000313" key="1">
    <source>
        <dbReference type="EMBL" id="GME81742.1"/>
    </source>
</evidence>
<dbReference type="Proteomes" id="UP001165064">
    <property type="component" value="Unassembled WGS sequence"/>
</dbReference>
<comment type="caution">
    <text evidence="1">The sequence shown here is derived from an EMBL/GenBank/DDBJ whole genome shotgun (WGS) entry which is preliminary data.</text>
</comment>
<name>A0ACB5T5J4_AMBMO</name>
<sequence length="292" mass="34156">MVNILETSITSKDFLLKKQQQNIPKTSIRYCQPVSWRCTFKEDDNSVHAAPCFTQLKKVRRHRSKCHSGLVLDPTKLILKASIPEDDRFKFEIQSEVNWVEIFSKLRHRQLPGLEPGELDSIHRTYTNLIDMKDTIHVFTMSQLLQFISVYQSFVKLKYNNPNAYLYCPIRFKCKSSMSLKVNEEKGLFYLSYVHVPTHTHTSAEIVEMAKSQIPKSQHFPVDIPEDKRFTLVLPSKVNWADLLPKLREPQPHELKPSVLDSIHRTYTNLIDMRDTIHVFTTSQFLQFITAY</sequence>
<dbReference type="EMBL" id="BSXS01003680">
    <property type="protein sequence ID" value="GME81742.1"/>
    <property type="molecule type" value="Genomic_DNA"/>
</dbReference>